<protein>
    <recommendedName>
        <fullName evidence="2">Aminoglycoside phosphotransferase domain-containing protein</fullName>
    </recommendedName>
</protein>
<dbReference type="InterPro" id="IPR002575">
    <property type="entry name" value="Aminoglycoside_PTrfase"/>
</dbReference>
<dbReference type="Pfam" id="PF01636">
    <property type="entry name" value="APH"/>
    <property type="match status" value="1"/>
</dbReference>
<dbReference type="PANTHER" id="PTHR21310">
    <property type="entry name" value="AMINOGLYCOSIDE PHOSPHOTRANSFERASE-RELATED-RELATED"/>
    <property type="match status" value="1"/>
</dbReference>
<gene>
    <name evidence="3" type="ORF">LMH87_010834</name>
</gene>
<dbReference type="InterPro" id="IPR051678">
    <property type="entry name" value="AGP_Transferase"/>
</dbReference>
<comment type="caution">
    <text evidence="3">The sequence shown here is derived from an EMBL/GenBank/DDBJ whole genome shotgun (WGS) entry which is preliminary data.</text>
</comment>
<evidence type="ECO:0000256" key="1">
    <source>
        <dbReference type="SAM" id="MobiDB-lite"/>
    </source>
</evidence>
<sequence length="275" mass="31276">MDRTLAHTQKRIDMEKAEASASDASESEEDVAPGVEILYKSGKRKVVLGQGQTVVKSGAQIRPAEAEALKVASGARIPAPLLHDVFTDNGIVAIRMEYVPGQTLDKLWPSMSLGQKRNIADQLHQILKQMRELEPPPNYIGCCDGTGIRDTRVRFTYYGPVCNDEVQFNEYLESTLFRQISSMLRTSLRGQLRTDHRIVFTHGDLAPRNIVVQDGRISGIVDWEESGWYPEYWELVKFFERPTEGDWKEYADAIFPTLYPAELVTYTAMSKWRHH</sequence>
<dbReference type="Proteomes" id="UP001144673">
    <property type="component" value="Chromosome 4"/>
</dbReference>
<accession>A0A9W8QAK3</accession>
<feature type="region of interest" description="Disordered" evidence="1">
    <location>
        <begin position="1"/>
        <end position="30"/>
    </location>
</feature>
<dbReference type="SUPFAM" id="SSF56112">
    <property type="entry name" value="Protein kinase-like (PK-like)"/>
    <property type="match status" value="1"/>
</dbReference>
<dbReference type="Gene3D" id="3.90.1200.10">
    <property type="match status" value="1"/>
</dbReference>
<dbReference type="EMBL" id="JAJHUN010000009">
    <property type="protein sequence ID" value="KAJ4150068.1"/>
    <property type="molecule type" value="Genomic_DNA"/>
</dbReference>
<dbReference type="KEGG" id="amus:LMH87_010834"/>
<evidence type="ECO:0000259" key="2">
    <source>
        <dbReference type="Pfam" id="PF01636"/>
    </source>
</evidence>
<feature type="domain" description="Aminoglycoside phosphotransferase" evidence="2">
    <location>
        <begin position="63"/>
        <end position="253"/>
    </location>
</feature>
<evidence type="ECO:0000313" key="3">
    <source>
        <dbReference type="EMBL" id="KAJ4150068.1"/>
    </source>
</evidence>
<evidence type="ECO:0000313" key="4">
    <source>
        <dbReference type="Proteomes" id="UP001144673"/>
    </source>
</evidence>
<name>A0A9W8QAK3_AKAMU</name>
<dbReference type="PANTHER" id="PTHR21310:SF58">
    <property type="entry name" value="AMINOGLYCOSIDE PHOSPHOTRANSFERASE DOMAIN-CONTAINING PROTEIN"/>
    <property type="match status" value="1"/>
</dbReference>
<proteinExistence type="predicted"/>
<feature type="compositionally biased region" description="Basic and acidic residues" evidence="1">
    <location>
        <begin position="1"/>
        <end position="18"/>
    </location>
</feature>
<keyword evidence="4" id="KW-1185">Reference proteome</keyword>
<reference evidence="3" key="1">
    <citation type="journal article" date="2023" name="Access Microbiol">
        <title>De-novo genome assembly for Akanthomyces muscarius, a biocontrol agent of insect agricultural pests.</title>
        <authorList>
            <person name="Erdos Z."/>
            <person name="Studholme D.J."/>
            <person name="Raymond B."/>
            <person name="Sharma M."/>
        </authorList>
    </citation>
    <scope>NUCLEOTIDE SEQUENCE</scope>
    <source>
        <strain evidence="3">Ve6</strain>
    </source>
</reference>
<dbReference type="AlphaFoldDB" id="A0A9W8QAK3"/>
<dbReference type="InterPro" id="IPR011009">
    <property type="entry name" value="Kinase-like_dom_sf"/>
</dbReference>
<dbReference type="RefSeq" id="XP_056051782.1">
    <property type="nucleotide sequence ID" value="XM_056199877.1"/>
</dbReference>
<organism evidence="3 4">
    <name type="scientific">Akanthomyces muscarius</name>
    <name type="common">Entomopathogenic fungus</name>
    <name type="synonym">Lecanicillium muscarium</name>
    <dbReference type="NCBI Taxonomy" id="2231603"/>
    <lineage>
        <taxon>Eukaryota</taxon>
        <taxon>Fungi</taxon>
        <taxon>Dikarya</taxon>
        <taxon>Ascomycota</taxon>
        <taxon>Pezizomycotina</taxon>
        <taxon>Sordariomycetes</taxon>
        <taxon>Hypocreomycetidae</taxon>
        <taxon>Hypocreales</taxon>
        <taxon>Cordycipitaceae</taxon>
        <taxon>Akanthomyces</taxon>
    </lineage>
</organism>
<dbReference type="CDD" id="cd05120">
    <property type="entry name" value="APH_ChoK_like"/>
    <property type="match status" value="1"/>
</dbReference>
<dbReference type="GeneID" id="80897993"/>